<dbReference type="InterPro" id="IPR028386">
    <property type="entry name" value="CENP-C/Mif2/cnp3"/>
</dbReference>
<proteinExistence type="inferred from homology"/>
<dbReference type="GO" id="GO:0051382">
    <property type="term" value="P:kinetochore assembly"/>
    <property type="evidence" value="ECO:0007669"/>
    <property type="project" value="InterPro"/>
</dbReference>
<dbReference type="GO" id="GO:0051315">
    <property type="term" value="P:attachment of mitotic spindle microtubules to kinetochore"/>
    <property type="evidence" value="ECO:0007669"/>
    <property type="project" value="TreeGrafter"/>
</dbReference>
<dbReference type="GO" id="GO:0000776">
    <property type="term" value="C:kinetochore"/>
    <property type="evidence" value="ECO:0007669"/>
    <property type="project" value="InterPro"/>
</dbReference>
<evidence type="ECO:0000256" key="2">
    <source>
        <dbReference type="ARBA" id="ARBA00010291"/>
    </source>
</evidence>
<keyword evidence="4" id="KW-0539">Nucleus</keyword>
<dbReference type="Gene3D" id="2.60.120.10">
    <property type="entry name" value="Jelly Rolls"/>
    <property type="match status" value="1"/>
</dbReference>
<feature type="compositionally biased region" description="Acidic residues" evidence="5">
    <location>
        <begin position="600"/>
        <end position="611"/>
    </location>
</feature>
<feature type="region of interest" description="Disordered" evidence="5">
    <location>
        <begin position="1"/>
        <end position="22"/>
    </location>
</feature>
<feature type="compositionally biased region" description="Acidic residues" evidence="5">
    <location>
        <begin position="254"/>
        <end position="293"/>
    </location>
</feature>
<dbReference type="PANTHER" id="PTHR16684:SF11">
    <property type="entry name" value="CENTROMERE PROTEIN C"/>
    <property type="match status" value="1"/>
</dbReference>
<dbReference type="InterPro" id="IPR025974">
    <property type="entry name" value="Mif2/CENP-C_cupin"/>
</dbReference>
<comment type="subcellular location">
    <subcellularLocation>
        <location evidence="1">Nucleus</location>
    </subcellularLocation>
</comment>
<dbReference type="Pfam" id="PF11699">
    <property type="entry name" value="CENP-C_C"/>
    <property type="match status" value="1"/>
</dbReference>
<keyword evidence="3" id="KW-0238">DNA-binding</keyword>
<dbReference type="InterPro" id="IPR011051">
    <property type="entry name" value="RmlC_Cupin_sf"/>
</dbReference>
<dbReference type="Pfam" id="PF15624">
    <property type="entry name" value="Mif2_N"/>
    <property type="match status" value="1"/>
</dbReference>
<feature type="domain" description="Mif2 N-terminal" evidence="7">
    <location>
        <begin position="18"/>
        <end position="58"/>
    </location>
</feature>
<dbReference type="GO" id="GO:0051455">
    <property type="term" value="P:spindle attachment to meiosis I kinetochore"/>
    <property type="evidence" value="ECO:0007669"/>
    <property type="project" value="TreeGrafter"/>
</dbReference>
<sequence>MSNRTARRAKSPANRNKYSDIGITGRKTGVRVTGNVRVDEDGLENVDEFYKHTSPTMETQGKVAKPFHHALLSPTPIRSMPEYGTLIGALDMPDIEASYRDVEDEVITTPAQARAVKAQVMSVANKEYNVPSPTRMAGRRATLVPMREVGEPSWVHSPKKGRRVTMAFGAQREAARQSGGVVQETTTEETEEVEEEELNFGPADNGGAVDHELRDQEEGGDLVEYDEQSKMANGGHFVADAEDYYNIEDPGTPAEEEDHAEEGDQDEEGDQAEEEEINEEHQEEEAPETDEAQEQTASLKQKTGKKKTSVSQPLRRSTRTVVQPLAYWRNEHVEYEYESGAVNGVPVPKLKNVVRVRKTAEEKNQAKKRRVRRVLPGLRDIPRSELDLDDRGRFFYYDDENYGFPVENDKKGVYGPRFTAKAKPRGSGKRSLDDLDDNDDIPVDERPKVVLGLDGESEVVQEIAISRQSIHWTDASAKDSRFKAGMGLVAEQDNGEILASSGILSIAVGGHKPPRNCGLRTLIYLVTSGQVEVKIHGATFRVGILGQFMVPANNSYSIANVGTHPAQLFYVHVPVPAPVSVSESESAAPISEQAAADAESAGEEETESEIE</sequence>
<evidence type="ECO:0000313" key="8">
    <source>
        <dbReference type="EMBL" id="KAJ1646569.1"/>
    </source>
</evidence>
<reference evidence="8" key="1">
    <citation type="submission" date="2022-07" db="EMBL/GenBank/DDBJ databases">
        <title>Phylogenomic reconstructions and comparative analyses of Kickxellomycotina fungi.</title>
        <authorList>
            <person name="Reynolds N.K."/>
            <person name="Stajich J.E."/>
            <person name="Barry K."/>
            <person name="Grigoriev I.V."/>
            <person name="Crous P."/>
            <person name="Smith M.E."/>
        </authorList>
    </citation>
    <scope>NUCLEOTIDE SEQUENCE</scope>
    <source>
        <strain evidence="8">NBRC 105413</strain>
    </source>
</reference>
<accession>A0A9W7XNW9</accession>
<evidence type="ECO:0000256" key="4">
    <source>
        <dbReference type="ARBA" id="ARBA00023242"/>
    </source>
</evidence>
<protein>
    <submittedName>
        <fullName evidence="8">Mitotic fidelity of chromosome transmission-protein</fullName>
    </submittedName>
</protein>
<feature type="region of interest" description="Disordered" evidence="5">
    <location>
        <begin position="173"/>
        <end position="211"/>
    </location>
</feature>
<name>A0A9W7XNW9_9FUNG</name>
<evidence type="ECO:0000256" key="3">
    <source>
        <dbReference type="ARBA" id="ARBA00023125"/>
    </source>
</evidence>
<evidence type="ECO:0000256" key="5">
    <source>
        <dbReference type="SAM" id="MobiDB-lite"/>
    </source>
</evidence>
<feature type="region of interest" description="Disordered" evidence="5">
    <location>
        <begin position="246"/>
        <end position="317"/>
    </location>
</feature>
<organism evidence="8 9">
    <name type="scientific">Coemansia asiatica</name>
    <dbReference type="NCBI Taxonomy" id="1052880"/>
    <lineage>
        <taxon>Eukaryota</taxon>
        <taxon>Fungi</taxon>
        <taxon>Fungi incertae sedis</taxon>
        <taxon>Zoopagomycota</taxon>
        <taxon>Kickxellomycotina</taxon>
        <taxon>Kickxellomycetes</taxon>
        <taxon>Kickxellales</taxon>
        <taxon>Kickxellaceae</taxon>
        <taxon>Coemansia</taxon>
    </lineage>
</organism>
<feature type="compositionally biased region" description="Acidic residues" evidence="5">
    <location>
        <begin position="186"/>
        <end position="198"/>
    </location>
</feature>
<feature type="compositionally biased region" description="Basic residues" evidence="5">
    <location>
        <begin position="1"/>
        <end position="10"/>
    </location>
</feature>
<gene>
    <name evidence="8" type="primary">MIF2</name>
    <name evidence="8" type="ORF">LPJ64_001959</name>
</gene>
<dbReference type="InterPro" id="IPR014710">
    <property type="entry name" value="RmlC-like_jellyroll"/>
</dbReference>
<dbReference type="GO" id="GO:0005634">
    <property type="term" value="C:nucleus"/>
    <property type="evidence" value="ECO:0007669"/>
    <property type="project" value="UniProtKB-SubCell"/>
</dbReference>
<keyword evidence="9" id="KW-1185">Reference proteome</keyword>
<evidence type="ECO:0000259" key="7">
    <source>
        <dbReference type="Pfam" id="PF15624"/>
    </source>
</evidence>
<dbReference type="Proteomes" id="UP001145021">
    <property type="component" value="Unassembled WGS sequence"/>
</dbReference>
<feature type="domain" description="Mif2/CENP-C cupin" evidence="6">
    <location>
        <begin position="499"/>
        <end position="572"/>
    </location>
</feature>
<comment type="caution">
    <text evidence="8">The sequence shown here is derived from an EMBL/GenBank/DDBJ whole genome shotgun (WGS) entry which is preliminary data.</text>
</comment>
<dbReference type="AlphaFoldDB" id="A0A9W7XNW9"/>
<evidence type="ECO:0000313" key="9">
    <source>
        <dbReference type="Proteomes" id="UP001145021"/>
    </source>
</evidence>
<dbReference type="InterPro" id="IPR028929">
    <property type="entry name" value="Mif2_N"/>
</dbReference>
<dbReference type="SUPFAM" id="SSF51182">
    <property type="entry name" value="RmlC-like cupins"/>
    <property type="match status" value="1"/>
</dbReference>
<evidence type="ECO:0000256" key="1">
    <source>
        <dbReference type="ARBA" id="ARBA00004123"/>
    </source>
</evidence>
<evidence type="ECO:0000259" key="6">
    <source>
        <dbReference type="Pfam" id="PF11699"/>
    </source>
</evidence>
<feature type="compositionally biased region" description="Low complexity" evidence="5">
    <location>
        <begin position="582"/>
        <end position="599"/>
    </location>
</feature>
<feature type="region of interest" description="Disordered" evidence="5">
    <location>
        <begin position="415"/>
        <end position="439"/>
    </location>
</feature>
<dbReference type="PANTHER" id="PTHR16684">
    <property type="entry name" value="CENTROMERE PROTEIN C"/>
    <property type="match status" value="1"/>
</dbReference>
<comment type="similarity">
    <text evidence="2">Belongs to the CENP-C/MIF2 family.</text>
</comment>
<dbReference type="GO" id="GO:0019237">
    <property type="term" value="F:centromeric DNA binding"/>
    <property type="evidence" value="ECO:0007669"/>
    <property type="project" value="InterPro"/>
</dbReference>
<feature type="region of interest" description="Disordered" evidence="5">
    <location>
        <begin position="582"/>
        <end position="611"/>
    </location>
</feature>
<dbReference type="EMBL" id="JANBOH010000056">
    <property type="protein sequence ID" value="KAJ1646569.1"/>
    <property type="molecule type" value="Genomic_DNA"/>
</dbReference>